<keyword evidence="3" id="KW-1185">Reference proteome</keyword>
<evidence type="ECO:0000313" key="3">
    <source>
        <dbReference type="Proteomes" id="UP000233786"/>
    </source>
</evidence>
<keyword evidence="1" id="KW-1133">Transmembrane helix</keyword>
<feature type="transmembrane region" description="Helical" evidence="1">
    <location>
        <begin position="17"/>
        <end position="37"/>
    </location>
</feature>
<dbReference type="Proteomes" id="UP000233786">
    <property type="component" value="Unassembled WGS sequence"/>
</dbReference>
<name>A0A2N3XQ37_SACSN</name>
<accession>A0A2N3XQ37</accession>
<proteinExistence type="predicted"/>
<dbReference type="STRING" id="994479.GCA_000194155_07949"/>
<reference evidence="2" key="1">
    <citation type="submission" date="2017-12" db="EMBL/GenBank/DDBJ databases">
        <title>Sequencing the genomes of 1000 Actinobacteria strains.</title>
        <authorList>
            <person name="Klenk H.-P."/>
        </authorList>
    </citation>
    <scope>NUCLEOTIDE SEQUENCE [LARGE SCALE GENOMIC DNA]</scope>
    <source>
        <strain evidence="2">DSM 44228</strain>
    </source>
</reference>
<keyword evidence="1" id="KW-0812">Transmembrane</keyword>
<protein>
    <submittedName>
        <fullName evidence="2">Uncharacterized protein</fullName>
    </submittedName>
</protein>
<keyword evidence="1" id="KW-0472">Membrane</keyword>
<feature type="transmembrane region" description="Helical" evidence="1">
    <location>
        <begin position="43"/>
        <end position="61"/>
    </location>
</feature>
<organism evidence="2 3">
    <name type="scientific">Saccharopolyspora spinosa</name>
    <dbReference type="NCBI Taxonomy" id="60894"/>
    <lineage>
        <taxon>Bacteria</taxon>
        <taxon>Bacillati</taxon>
        <taxon>Actinomycetota</taxon>
        <taxon>Actinomycetes</taxon>
        <taxon>Pseudonocardiales</taxon>
        <taxon>Pseudonocardiaceae</taxon>
        <taxon>Saccharopolyspora</taxon>
    </lineage>
</organism>
<dbReference type="RefSeq" id="WP_010316081.1">
    <property type="nucleotide sequence ID" value="NZ_CP061007.1"/>
</dbReference>
<evidence type="ECO:0000313" key="2">
    <source>
        <dbReference type="EMBL" id="PKW12796.1"/>
    </source>
</evidence>
<sequence>MADNEINPRPDRDGPDVMTLVAGLLSVAVAGGLLFGFGGHIQWLLAVAAVVIGVVMLIASFRTRRDT</sequence>
<gene>
    <name evidence="2" type="ORF">A8926_0286</name>
</gene>
<dbReference type="AlphaFoldDB" id="A0A2N3XQ37"/>
<evidence type="ECO:0000256" key="1">
    <source>
        <dbReference type="SAM" id="Phobius"/>
    </source>
</evidence>
<dbReference type="EMBL" id="PJNB01000001">
    <property type="protein sequence ID" value="PKW12796.1"/>
    <property type="molecule type" value="Genomic_DNA"/>
</dbReference>
<comment type="caution">
    <text evidence="2">The sequence shown here is derived from an EMBL/GenBank/DDBJ whole genome shotgun (WGS) entry which is preliminary data.</text>
</comment>